<keyword evidence="6 10" id="KW-0472">Membrane</keyword>
<dbReference type="CDD" id="cd06225">
    <property type="entry name" value="HAMP"/>
    <property type="match status" value="1"/>
</dbReference>
<comment type="similarity">
    <text evidence="8">Belongs to the methyl-accepting chemotaxis (MCP) protein family.</text>
</comment>
<dbReference type="InterPro" id="IPR003660">
    <property type="entry name" value="HAMP_dom"/>
</dbReference>
<evidence type="ECO:0000313" key="13">
    <source>
        <dbReference type="EMBL" id="MPW27296.1"/>
    </source>
</evidence>
<dbReference type="Pfam" id="PF02743">
    <property type="entry name" value="dCache_1"/>
    <property type="match status" value="1"/>
</dbReference>
<sequence length="662" mass="71685">MRSIKTKLIIYFSVLIFISTVTLGVVSLYQASNIVTAEAESTLEKISLDGAELIESRMTNQRESLETLASLDAIKTMDWEVQLPILQGQVERDNSHVYGVMFPDGTVNYVDGRVIKLEESDPISRALAGDMHVLNFGVSPVNGDIVMMYATPIKEGDKVVGALLRRSDGGALSEITDNLGLEYGQAYMIDANGVMIAFPDRDMVINQFNPIEAAQEDKTLASMAELTQKMIDEKQGVSIWTNTAGKVEYAGYAPIDNTSWILVVDADRDEVLSAIPGLQRTSMIIIAIIFLISIIFTYFVGNLITKPIVKVIDIAKNISNLDITQDVPESDMKLKDEVGILANAFQNIINNIREIIREVNESAQQVAASSQELTATSQQSATAAEEVTKTVEEIAKGASEQAVNTEDGSTKAVVLGETITNTENYIEQLNEASQKVAQVVSEGLGEVDNLSKISDESAVATKEIYDIIIATNNSSNEIGEASGVISAIANQTNLLALNAAIEAARAGEAGKGFAVVAEEIRKLAEQSSMSTMAIDEVVSELQRNAQNAVKTMERVTTISKEQTNSVVSNRDKYLLIEVAMKDAIVAVEKLNVSSEEMEKMKNQILDTLQNLTAIAEENSAATQEASASMEEQTASIEEIAGSSEGLANLAQNLQIIISRFKV</sequence>
<dbReference type="PANTHER" id="PTHR32089">
    <property type="entry name" value="METHYL-ACCEPTING CHEMOTAXIS PROTEIN MCPB"/>
    <property type="match status" value="1"/>
</dbReference>
<dbReference type="InterPro" id="IPR033479">
    <property type="entry name" value="dCache_1"/>
</dbReference>
<dbReference type="PROSITE" id="PS50111">
    <property type="entry name" value="CHEMOTAXIS_TRANSDUC_2"/>
    <property type="match status" value="1"/>
</dbReference>
<feature type="domain" description="HAMP" evidence="12">
    <location>
        <begin position="302"/>
        <end position="357"/>
    </location>
</feature>
<keyword evidence="3" id="KW-0145">Chemotaxis</keyword>
<dbReference type="GO" id="GO:0007165">
    <property type="term" value="P:signal transduction"/>
    <property type="evidence" value="ECO:0007669"/>
    <property type="project" value="UniProtKB-KW"/>
</dbReference>
<gene>
    <name evidence="13" type="ORF">GC105_16135</name>
</gene>
<dbReference type="RefSeq" id="WP_152806890.1">
    <property type="nucleotide sequence ID" value="NZ_WHNX01000056.1"/>
</dbReference>
<feature type="domain" description="Methyl-accepting transducer" evidence="11">
    <location>
        <begin position="376"/>
        <end position="633"/>
    </location>
</feature>
<dbReference type="InterPro" id="IPR004089">
    <property type="entry name" value="MCPsignal_dom"/>
</dbReference>
<keyword evidence="4 10" id="KW-0812">Transmembrane</keyword>
<comment type="caution">
    <text evidence="13">The sequence shown here is derived from an EMBL/GenBank/DDBJ whole genome shotgun (WGS) entry which is preliminary data.</text>
</comment>
<dbReference type="Gene3D" id="3.30.450.20">
    <property type="entry name" value="PAS domain"/>
    <property type="match status" value="1"/>
</dbReference>
<proteinExistence type="inferred from homology"/>
<evidence type="ECO:0000256" key="2">
    <source>
        <dbReference type="ARBA" id="ARBA00022475"/>
    </source>
</evidence>
<dbReference type="Gene3D" id="1.10.287.950">
    <property type="entry name" value="Methyl-accepting chemotaxis protein"/>
    <property type="match status" value="1"/>
</dbReference>
<feature type="transmembrane region" description="Helical" evidence="10">
    <location>
        <begin position="9"/>
        <end position="29"/>
    </location>
</feature>
<evidence type="ECO:0000259" key="12">
    <source>
        <dbReference type="PROSITE" id="PS50885"/>
    </source>
</evidence>
<organism evidence="13 14">
    <name type="scientific">Alkalibaculum sporogenes</name>
    <dbReference type="NCBI Taxonomy" id="2655001"/>
    <lineage>
        <taxon>Bacteria</taxon>
        <taxon>Bacillati</taxon>
        <taxon>Bacillota</taxon>
        <taxon>Clostridia</taxon>
        <taxon>Eubacteriales</taxon>
        <taxon>Eubacteriaceae</taxon>
        <taxon>Alkalibaculum</taxon>
    </lineage>
</organism>
<evidence type="ECO:0000256" key="6">
    <source>
        <dbReference type="ARBA" id="ARBA00023136"/>
    </source>
</evidence>
<dbReference type="SMART" id="SM00304">
    <property type="entry name" value="HAMP"/>
    <property type="match status" value="1"/>
</dbReference>
<evidence type="ECO:0000256" key="8">
    <source>
        <dbReference type="ARBA" id="ARBA00029447"/>
    </source>
</evidence>
<keyword evidence="2" id="KW-1003">Cell membrane</keyword>
<dbReference type="PANTHER" id="PTHR32089:SF112">
    <property type="entry name" value="LYSOZYME-LIKE PROTEIN-RELATED"/>
    <property type="match status" value="1"/>
</dbReference>
<dbReference type="Pfam" id="PF00015">
    <property type="entry name" value="MCPsignal"/>
    <property type="match status" value="1"/>
</dbReference>
<dbReference type="SUPFAM" id="SSF58104">
    <property type="entry name" value="Methyl-accepting chemotaxis protein (MCP) signaling domain"/>
    <property type="match status" value="1"/>
</dbReference>
<evidence type="ECO:0000259" key="11">
    <source>
        <dbReference type="PROSITE" id="PS50111"/>
    </source>
</evidence>
<accession>A0A6A7KD96</accession>
<dbReference type="GO" id="GO:0006935">
    <property type="term" value="P:chemotaxis"/>
    <property type="evidence" value="ECO:0007669"/>
    <property type="project" value="UniProtKB-KW"/>
</dbReference>
<dbReference type="Proteomes" id="UP000440004">
    <property type="component" value="Unassembled WGS sequence"/>
</dbReference>
<evidence type="ECO:0000256" key="4">
    <source>
        <dbReference type="ARBA" id="ARBA00022692"/>
    </source>
</evidence>
<evidence type="ECO:0000313" key="14">
    <source>
        <dbReference type="Proteomes" id="UP000440004"/>
    </source>
</evidence>
<keyword evidence="7 9" id="KW-0807">Transducer</keyword>
<evidence type="ECO:0000256" key="1">
    <source>
        <dbReference type="ARBA" id="ARBA00004651"/>
    </source>
</evidence>
<dbReference type="GO" id="GO:0005886">
    <property type="term" value="C:plasma membrane"/>
    <property type="evidence" value="ECO:0007669"/>
    <property type="project" value="UniProtKB-SubCell"/>
</dbReference>
<evidence type="ECO:0000256" key="9">
    <source>
        <dbReference type="PROSITE-ProRule" id="PRU00284"/>
    </source>
</evidence>
<dbReference type="SMART" id="SM00283">
    <property type="entry name" value="MA"/>
    <property type="match status" value="1"/>
</dbReference>
<comment type="subcellular location">
    <subcellularLocation>
        <location evidence="1">Cell membrane</location>
        <topology evidence="1">Multi-pass membrane protein</topology>
    </subcellularLocation>
</comment>
<dbReference type="EMBL" id="WHNX01000056">
    <property type="protein sequence ID" value="MPW27296.1"/>
    <property type="molecule type" value="Genomic_DNA"/>
</dbReference>
<evidence type="ECO:0000256" key="7">
    <source>
        <dbReference type="ARBA" id="ARBA00023224"/>
    </source>
</evidence>
<dbReference type="PROSITE" id="PS50885">
    <property type="entry name" value="HAMP"/>
    <property type="match status" value="1"/>
</dbReference>
<dbReference type="AlphaFoldDB" id="A0A6A7KD96"/>
<feature type="transmembrane region" description="Helical" evidence="10">
    <location>
        <begin position="283"/>
        <end position="304"/>
    </location>
</feature>
<name>A0A6A7KD96_9FIRM</name>
<reference evidence="13 14" key="1">
    <citation type="submission" date="2019-10" db="EMBL/GenBank/DDBJ databases">
        <title>Alkalibaculum tamaniensis sp.nov., a new alkaliphilic acetogen, isolated on methoxylated aromatics from a mud volcano.</title>
        <authorList>
            <person name="Khomyakova M.A."/>
            <person name="Merkel A.Y."/>
            <person name="Bonch-Osmolovskaya E.A."/>
            <person name="Slobodkin A.I."/>
        </authorList>
    </citation>
    <scope>NUCLEOTIDE SEQUENCE [LARGE SCALE GENOMIC DNA]</scope>
    <source>
        <strain evidence="13 14">M08DMB</strain>
    </source>
</reference>
<evidence type="ECO:0000256" key="3">
    <source>
        <dbReference type="ARBA" id="ARBA00022500"/>
    </source>
</evidence>
<protein>
    <submittedName>
        <fullName evidence="13">HAMP domain-containing protein</fullName>
    </submittedName>
</protein>
<evidence type="ECO:0000256" key="10">
    <source>
        <dbReference type="SAM" id="Phobius"/>
    </source>
</evidence>
<evidence type="ECO:0000256" key="5">
    <source>
        <dbReference type="ARBA" id="ARBA00022989"/>
    </source>
</evidence>
<dbReference type="CDD" id="cd12912">
    <property type="entry name" value="PDC2_MCP_like"/>
    <property type="match status" value="1"/>
</dbReference>
<keyword evidence="14" id="KW-1185">Reference proteome</keyword>
<keyword evidence="5 10" id="KW-1133">Transmembrane helix</keyword>